<keyword evidence="5" id="KW-0653">Protein transport</keyword>
<dbReference type="PANTHER" id="PTHR22761">
    <property type="entry name" value="CHARGED MULTIVESICULAR BODY PROTEIN"/>
    <property type="match status" value="1"/>
</dbReference>
<evidence type="ECO:0000313" key="8">
    <source>
        <dbReference type="Proteomes" id="UP000027456"/>
    </source>
</evidence>
<comment type="subcellular location">
    <subcellularLocation>
        <location evidence="1">Endosome membrane</location>
    </subcellularLocation>
</comment>
<dbReference type="GO" id="GO:0000815">
    <property type="term" value="C:ESCRT III complex"/>
    <property type="evidence" value="ECO:0007669"/>
    <property type="project" value="TreeGrafter"/>
</dbReference>
<dbReference type="OrthoDB" id="441172at2759"/>
<evidence type="ECO:0000256" key="5">
    <source>
        <dbReference type="ARBA" id="ARBA00022927"/>
    </source>
</evidence>
<protein>
    <submittedName>
        <fullName evidence="7">SNF7 family protein charged multivesicular body protein</fullName>
    </submittedName>
</protein>
<keyword evidence="6" id="KW-0472">Membrane</keyword>
<evidence type="ECO:0000256" key="2">
    <source>
        <dbReference type="ARBA" id="ARBA00006190"/>
    </source>
</evidence>
<dbReference type="GO" id="GO:0032511">
    <property type="term" value="P:late endosome to vacuole transport via multivesicular body sorting pathway"/>
    <property type="evidence" value="ECO:0007669"/>
    <property type="project" value="TreeGrafter"/>
</dbReference>
<dbReference type="HOGENOM" id="CLU_086201_0_1_1"/>
<dbReference type="Pfam" id="PF03357">
    <property type="entry name" value="Snf7"/>
    <property type="match status" value="1"/>
</dbReference>
<evidence type="ECO:0000256" key="3">
    <source>
        <dbReference type="ARBA" id="ARBA00022448"/>
    </source>
</evidence>
<comment type="similarity">
    <text evidence="2">Belongs to the SNF7 family.</text>
</comment>
<dbReference type="EMBL" id="AZST01000256">
    <property type="protein sequence ID" value="KEP50419.1"/>
    <property type="molecule type" value="Genomic_DNA"/>
</dbReference>
<accession>A0A074RU42</accession>
<gene>
    <name evidence="7" type="ORF">V565_080520</name>
</gene>
<comment type="caution">
    <text evidence="7">The sequence shown here is derived from an EMBL/GenBank/DDBJ whole genome shotgun (WGS) entry which is preliminary data.</text>
</comment>
<keyword evidence="4" id="KW-0967">Endosome</keyword>
<dbReference type="Proteomes" id="UP000027456">
    <property type="component" value="Unassembled WGS sequence"/>
</dbReference>
<name>A0A074RU42_9AGAM</name>
<proteinExistence type="inferred from homology"/>
<evidence type="ECO:0000256" key="1">
    <source>
        <dbReference type="ARBA" id="ARBA00004608"/>
    </source>
</evidence>
<dbReference type="GO" id="GO:0005771">
    <property type="term" value="C:multivesicular body"/>
    <property type="evidence" value="ECO:0007669"/>
    <property type="project" value="TreeGrafter"/>
</dbReference>
<dbReference type="Gene3D" id="1.10.287.1060">
    <property type="entry name" value="ESAT-6-like"/>
    <property type="match status" value="1"/>
</dbReference>
<keyword evidence="3" id="KW-0813">Transport</keyword>
<dbReference type="STRING" id="1423351.A0A074RU42"/>
<sequence length="232" mass="25843">MGGKQSVPKISSQDRAIVDLKIQRDEVKRYRKRIQIVLDREQAIAKEALANGNKRVALLALRKRKYQESMLQKTDGQLETLEGLVSSIEFALVEKDILFGLQQGNQVLKALHAEMSLEDVEKLMEETAEAVAYQNEIDQMLTSRMTVDEEEAVQKELAELQAEALGSAVQPIHEPSPAEPVKLPSVPTTGNILLSESPSLTLVYRADWGRSCRRARTKGGVACVILPLSLYF</sequence>
<dbReference type="PANTHER" id="PTHR22761:SF5">
    <property type="entry name" value="CHARGED MULTIVESICULAR BODY PROTEIN 6"/>
    <property type="match status" value="1"/>
</dbReference>
<reference evidence="7 8" key="1">
    <citation type="submission" date="2013-12" db="EMBL/GenBank/DDBJ databases">
        <authorList>
            <person name="Cubeta M."/>
            <person name="Pakala S."/>
            <person name="Fedorova N."/>
            <person name="Thomas E."/>
            <person name="Dean R."/>
            <person name="Jabaji S."/>
            <person name="Neate S."/>
            <person name="Toda T."/>
            <person name="Tavantzis S."/>
            <person name="Vilgalys R."/>
            <person name="Bharathan N."/>
            <person name="Pakala S."/>
            <person name="Losada L.S."/>
            <person name="Zafar N."/>
            <person name="Nierman W."/>
        </authorList>
    </citation>
    <scope>NUCLEOTIDE SEQUENCE [LARGE SCALE GENOMIC DNA]</scope>
    <source>
        <strain evidence="7 8">123E</strain>
    </source>
</reference>
<evidence type="ECO:0000313" key="7">
    <source>
        <dbReference type="EMBL" id="KEP50419.1"/>
    </source>
</evidence>
<dbReference type="InterPro" id="IPR005024">
    <property type="entry name" value="Snf7_fam"/>
</dbReference>
<dbReference type="GO" id="GO:0006900">
    <property type="term" value="P:vesicle budding from membrane"/>
    <property type="evidence" value="ECO:0007669"/>
    <property type="project" value="TreeGrafter"/>
</dbReference>
<dbReference type="AlphaFoldDB" id="A0A074RU42"/>
<evidence type="ECO:0000256" key="4">
    <source>
        <dbReference type="ARBA" id="ARBA00022753"/>
    </source>
</evidence>
<dbReference type="GO" id="GO:0015031">
    <property type="term" value="P:protein transport"/>
    <property type="evidence" value="ECO:0007669"/>
    <property type="project" value="UniProtKB-KW"/>
</dbReference>
<keyword evidence="8" id="KW-1185">Reference proteome</keyword>
<organism evidence="7 8">
    <name type="scientific">Rhizoctonia solani 123E</name>
    <dbReference type="NCBI Taxonomy" id="1423351"/>
    <lineage>
        <taxon>Eukaryota</taxon>
        <taxon>Fungi</taxon>
        <taxon>Dikarya</taxon>
        <taxon>Basidiomycota</taxon>
        <taxon>Agaricomycotina</taxon>
        <taxon>Agaricomycetes</taxon>
        <taxon>Cantharellales</taxon>
        <taxon>Ceratobasidiaceae</taxon>
        <taxon>Rhizoctonia</taxon>
    </lineage>
</organism>
<evidence type="ECO:0000256" key="6">
    <source>
        <dbReference type="ARBA" id="ARBA00023136"/>
    </source>
</evidence>